<dbReference type="InterPro" id="IPR011022">
    <property type="entry name" value="Arrestin_C-like"/>
</dbReference>
<feature type="domain" description="Arrestin C-terminal-like" evidence="2">
    <location>
        <begin position="171"/>
        <end position="304"/>
    </location>
</feature>
<dbReference type="Pfam" id="PF00339">
    <property type="entry name" value="Arrestin_N"/>
    <property type="match status" value="1"/>
</dbReference>
<evidence type="ECO:0000259" key="2">
    <source>
        <dbReference type="SMART" id="SM01017"/>
    </source>
</evidence>
<dbReference type="InterPro" id="IPR014752">
    <property type="entry name" value="Arrestin-like_C"/>
</dbReference>
<reference evidence="3 4" key="1">
    <citation type="journal article" date="2016" name="Genome Biol. Evol.">
        <title>Gene Family Evolution Reflects Adaptation to Soil Environmental Stressors in the Genome of the Collembolan Orchesella cincta.</title>
        <authorList>
            <person name="Faddeeva-Vakhrusheva A."/>
            <person name="Derks M.F."/>
            <person name="Anvar S.Y."/>
            <person name="Agamennone V."/>
            <person name="Suring W."/>
            <person name="Smit S."/>
            <person name="van Straalen N.M."/>
            <person name="Roelofs D."/>
        </authorList>
    </citation>
    <scope>NUCLEOTIDE SEQUENCE [LARGE SCALE GENOMIC DNA]</scope>
    <source>
        <tissue evidence="3">Mixed pool</tissue>
    </source>
</reference>
<comment type="caution">
    <text evidence="3">The sequence shown here is derived from an EMBL/GenBank/DDBJ whole genome shotgun (WGS) entry which is preliminary data.</text>
</comment>
<feature type="non-terminal residue" evidence="3">
    <location>
        <position position="304"/>
    </location>
</feature>
<evidence type="ECO:0000313" key="4">
    <source>
        <dbReference type="Proteomes" id="UP000094527"/>
    </source>
</evidence>
<dbReference type="SUPFAM" id="SSF81296">
    <property type="entry name" value="E set domains"/>
    <property type="match status" value="2"/>
</dbReference>
<dbReference type="GO" id="GO:0005737">
    <property type="term" value="C:cytoplasm"/>
    <property type="evidence" value="ECO:0007669"/>
    <property type="project" value="TreeGrafter"/>
</dbReference>
<dbReference type="PANTHER" id="PTHR11188:SF176">
    <property type="entry name" value="ARRESTIN DOMAIN-CONTAINING PROTEIN 1"/>
    <property type="match status" value="1"/>
</dbReference>
<dbReference type="GO" id="GO:0015031">
    <property type="term" value="P:protein transport"/>
    <property type="evidence" value="ECO:0007669"/>
    <property type="project" value="TreeGrafter"/>
</dbReference>
<accession>A0A1D2MTU7</accession>
<name>A0A1D2MTU7_ORCCI</name>
<dbReference type="SMART" id="SM01017">
    <property type="entry name" value="Arrestin_C"/>
    <property type="match status" value="1"/>
</dbReference>
<dbReference type="PANTHER" id="PTHR11188">
    <property type="entry name" value="ARRESTIN DOMAIN CONTAINING PROTEIN"/>
    <property type="match status" value="1"/>
</dbReference>
<dbReference type="InterPro" id="IPR011021">
    <property type="entry name" value="Arrestin-like_N"/>
</dbReference>
<gene>
    <name evidence="3" type="ORF">Ocin01_10323</name>
</gene>
<protein>
    <submittedName>
        <fullName evidence="3">Arrestin domain-containing protein 3</fullName>
    </submittedName>
</protein>
<dbReference type="OrthoDB" id="2333384at2759"/>
<dbReference type="Proteomes" id="UP000094527">
    <property type="component" value="Unassembled WGS sequence"/>
</dbReference>
<dbReference type="EMBL" id="LJIJ01000546">
    <property type="protein sequence ID" value="ODM96362.1"/>
    <property type="molecule type" value="Genomic_DNA"/>
</dbReference>
<comment type="similarity">
    <text evidence="1">Belongs to the arrestin family.</text>
</comment>
<evidence type="ECO:0000256" key="1">
    <source>
        <dbReference type="ARBA" id="ARBA00005298"/>
    </source>
</evidence>
<dbReference type="InterPro" id="IPR014756">
    <property type="entry name" value="Ig_E-set"/>
</dbReference>
<dbReference type="Gene3D" id="2.60.40.640">
    <property type="match status" value="2"/>
</dbReference>
<dbReference type="OMA" id="IIDISYV"/>
<organism evidence="3 4">
    <name type="scientific">Orchesella cincta</name>
    <name type="common">Springtail</name>
    <name type="synonym">Podura cincta</name>
    <dbReference type="NCBI Taxonomy" id="48709"/>
    <lineage>
        <taxon>Eukaryota</taxon>
        <taxon>Metazoa</taxon>
        <taxon>Ecdysozoa</taxon>
        <taxon>Arthropoda</taxon>
        <taxon>Hexapoda</taxon>
        <taxon>Collembola</taxon>
        <taxon>Entomobryomorpha</taxon>
        <taxon>Entomobryoidea</taxon>
        <taxon>Orchesellidae</taxon>
        <taxon>Orchesellinae</taxon>
        <taxon>Orchesella</taxon>
    </lineage>
</organism>
<sequence length="304" mass="34286">MSLERFEILLDDGIKEYRPGQIISGKIVIKANEEIKCEGLTLKFKGHAYVRFTSGTENDEDTFTDSEVFFEFKEQLMGDGKNEIRISPGHEHVYEFTFQIPLQPLPANFKKLHGKVEYFLKGVVKRSLWKLNITTLQSITILPELDQDLVLEAALPSEIKTSKTFGFMCCTSGPLYLNVRVPRRVCVPGETILFEVEVNNMSRNRIADLSAQIFQKVYLTGKHLKREKTSTSHASFNEIRRGHGVVEGDCDTWCDELLVPLVPPTKLGGGCKFIDVQYFILVTAHVADLCAINPKALCPILIST</sequence>
<dbReference type="InterPro" id="IPR050357">
    <property type="entry name" value="Arrestin_domain-protein"/>
</dbReference>
<keyword evidence="4" id="KW-1185">Reference proteome</keyword>
<dbReference type="AlphaFoldDB" id="A0A1D2MTU7"/>
<evidence type="ECO:0000313" key="3">
    <source>
        <dbReference type="EMBL" id="ODM96362.1"/>
    </source>
</evidence>
<proteinExistence type="inferred from homology"/>
<dbReference type="STRING" id="48709.A0A1D2MTU7"/>
<dbReference type="Pfam" id="PF02752">
    <property type="entry name" value="Arrestin_C"/>
    <property type="match status" value="1"/>
</dbReference>